<gene>
    <name evidence="3" type="ORF">KL86SPO_70522</name>
</gene>
<keyword evidence="1" id="KW-0812">Transmembrane</keyword>
<dbReference type="InterPro" id="IPR036291">
    <property type="entry name" value="NAD(P)-bd_dom_sf"/>
</dbReference>
<dbReference type="Pfam" id="PF01370">
    <property type="entry name" value="Epimerase"/>
    <property type="match status" value="1"/>
</dbReference>
<sequence>MWLPNSVFNEDIEEIISDARFSWREMADASVLITGATGLIGTALVRVLAAARQKYRLNLILIGSGRNSAKGEKLMRDYGLDVFIGGDIRQSLSSEAIPAKVDYILHCAALTESADMVAKPVEVITTAVDGTRNLLELARERHSISVVYLSSMEVYGQTEVEQVRETDLGYLDLSNPRSSYPESKRLCENLCAAYFSQYGVPVKIARLAQTFGAGTAQDNTRVFAQFARSAIAGGNIILHTEGKSKGNYCYLADAVCALLAILLYGANGQAYNIANPDASVTIREMAELVANEIGHGKVKIIVEVPGNFEKRGYKPHVGFTLNVDKLKALGWYPRYGLIAMYKRMITDWQGK</sequence>
<feature type="domain" description="Ketoreductase" evidence="2">
    <location>
        <begin position="29"/>
        <end position="217"/>
    </location>
</feature>
<name>A0A212M1H1_9FIRM</name>
<accession>A0A212M1H1</accession>
<dbReference type="EMBL" id="FMJE01000007">
    <property type="protein sequence ID" value="SCM83664.1"/>
    <property type="molecule type" value="Genomic_DNA"/>
</dbReference>
<protein>
    <submittedName>
        <fullName evidence="3">Nucleoside-diphosphate-sugar epimerase</fullName>
    </submittedName>
</protein>
<keyword evidence="1" id="KW-0472">Membrane</keyword>
<proteinExistence type="predicted"/>
<dbReference type="Gene3D" id="3.40.50.720">
    <property type="entry name" value="NAD(P)-binding Rossmann-like Domain"/>
    <property type="match status" value="1"/>
</dbReference>
<feature type="transmembrane region" description="Helical" evidence="1">
    <location>
        <begin position="29"/>
        <end position="49"/>
    </location>
</feature>
<keyword evidence="1" id="KW-1133">Transmembrane helix</keyword>
<dbReference type="PANTHER" id="PTHR43245">
    <property type="entry name" value="BIFUNCTIONAL POLYMYXIN RESISTANCE PROTEIN ARNA"/>
    <property type="match status" value="1"/>
</dbReference>
<reference evidence="3" key="1">
    <citation type="submission" date="2016-08" db="EMBL/GenBank/DDBJ databases">
        <authorList>
            <person name="Seilhamer J.J."/>
        </authorList>
    </citation>
    <scope>NUCLEOTIDE SEQUENCE</scope>
    <source>
        <strain evidence="3">86</strain>
    </source>
</reference>
<evidence type="ECO:0000313" key="3">
    <source>
        <dbReference type="EMBL" id="SCM83664.1"/>
    </source>
</evidence>
<dbReference type="PANTHER" id="PTHR43245:SF13">
    <property type="entry name" value="UDP-D-APIOSE_UDP-D-XYLOSE SYNTHASE 2"/>
    <property type="match status" value="1"/>
</dbReference>
<dbReference type="SMART" id="SM00822">
    <property type="entry name" value="PKS_KR"/>
    <property type="match status" value="1"/>
</dbReference>
<dbReference type="InterPro" id="IPR050177">
    <property type="entry name" value="Lipid_A_modif_metabolic_enz"/>
</dbReference>
<evidence type="ECO:0000256" key="1">
    <source>
        <dbReference type="SAM" id="Phobius"/>
    </source>
</evidence>
<organism evidence="3">
    <name type="scientific">uncultured Sporomusa sp</name>
    <dbReference type="NCBI Taxonomy" id="307249"/>
    <lineage>
        <taxon>Bacteria</taxon>
        <taxon>Bacillati</taxon>
        <taxon>Bacillota</taxon>
        <taxon>Negativicutes</taxon>
        <taxon>Selenomonadales</taxon>
        <taxon>Sporomusaceae</taxon>
        <taxon>Sporomusa</taxon>
        <taxon>environmental samples</taxon>
    </lineage>
</organism>
<dbReference type="SUPFAM" id="SSF51735">
    <property type="entry name" value="NAD(P)-binding Rossmann-fold domains"/>
    <property type="match status" value="1"/>
</dbReference>
<dbReference type="InterPro" id="IPR057326">
    <property type="entry name" value="KR_dom"/>
</dbReference>
<dbReference type="AlphaFoldDB" id="A0A212M1H1"/>
<dbReference type="InterPro" id="IPR001509">
    <property type="entry name" value="Epimerase_deHydtase"/>
</dbReference>
<evidence type="ECO:0000259" key="2">
    <source>
        <dbReference type="SMART" id="SM00822"/>
    </source>
</evidence>
<dbReference type="RefSeq" id="WP_288186033.1">
    <property type="nucleotide sequence ID" value="NZ_LT608335.1"/>
</dbReference>